<dbReference type="EMBL" id="JALHLF010000113">
    <property type="protein sequence ID" value="MCJ2184545.1"/>
    <property type="molecule type" value="Genomic_DNA"/>
</dbReference>
<accession>A0ABT0BHZ4</accession>
<name>A0ABT0BHZ4_9SPHN</name>
<proteinExistence type="predicted"/>
<dbReference type="NCBIfam" id="NF038232">
    <property type="entry name" value="STM3845_fam"/>
    <property type="match status" value="1"/>
</dbReference>
<reference evidence="1" key="1">
    <citation type="submission" date="2022-03" db="EMBL/GenBank/DDBJ databases">
        <title>Identification of a novel bacterium isolated from mangrove sediments.</title>
        <authorList>
            <person name="Pan X."/>
        </authorList>
    </citation>
    <scope>NUCLEOTIDE SEQUENCE</scope>
    <source>
        <strain evidence="1">B1949</strain>
    </source>
</reference>
<comment type="caution">
    <text evidence="1">The sequence shown here is derived from an EMBL/GenBank/DDBJ whole genome shotgun (WGS) entry which is preliminary data.</text>
</comment>
<dbReference type="InterPro" id="IPR049725">
    <property type="entry name" value="STM3845-like"/>
</dbReference>
<evidence type="ECO:0000313" key="1">
    <source>
        <dbReference type="EMBL" id="MCJ2184545.1"/>
    </source>
</evidence>
<dbReference type="Proteomes" id="UP001162881">
    <property type="component" value="Unassembled WGS sequence"/>
</dbReference>
<organism evidence="1 2">
    <name type="scientific">Novosphingobium organovorum</name>
    <dbReference type="NCBI Taxonomy" id="2930092"/>
    <lineage>
        <taxon>Bacteria</taxon>
        <taxon>Pseudomonadati</taxon>
        <taxon>Pseudomonadota</taxon>
        <taxon>Alphaproteobacteria</taxon>
        <taxon>Sphingomonadales</taxon>
        <taxon>Sphingomonadaceae</taxon>
        <taxon>Novosphingobium</taxon>
    </lineage>
</organism>
<evidence type="ECO:0000313" key="2">
    <source>
        <dbReference type="Proteomes" id="UP001162881"/>
    </source>
</evidence>
<keyword evidence="2" id="KW-1185">Reference proteome</keyword>
<gene>
    <name evidence="1" type="ORF">MTR62_17880</name>
</gene>
<protein>
    <submittedName>
        <fullName evidence="1">Retron St85 family effector protein</fullName>
    </submittedName>
</protein>
<dbReference type="RefSeq" id="WP_244023485.1">
    <property type="nucleotide sequence ID" value="NZ_JALHLF010000113.1"/>
</dbReference>
<sequence length="315" mass="36096">MLAEFIDKLSSGSVRVYPPTKRVLLCGGNVSKVIEPEYETVMKSLRDSCLRSRFSENIKDFPKFEFLQIEEIHEFFNKDCPYFDLLEFEKDMAQICELVLLITEGAGSFVELGSFSIIDEIKEKLLLVIRRKFVGAESYIARGPVAALRKAHPNSVAVLSDAVVGIEGENFSKIDPYKFGNFLRSPLDVRIKESAERTTLDVSKFNHACKFYAGILREFYALNDDELIQLMECFGFKFDTFSFEKVVFCSSILKWTGTTSAGFDRLHFARPENEATQFGFADGWKDKSRRRQILRAHWEEVDPHRIAAVDEELKS</sequence>